<name>A0A6N3CGI8_9ENTR</name>
<evidence type="ECO:0000256" key="1">
    <source>
        <dbReference type="ARBA" id="ARBA00004651"/>
    </source>
</evidence>
<feature type="transmembrane region" description="Helical" evidence="7">
    <location>
        <begin position="243"/>
        <end position="268"/>
    </location>
</feature>
<feature type="transmembrane region" description="Helical" evidence="7">
    <location>
        <begin position="154"/>
        <end position="173"/>
    </location>
</feature>
<reference evidence="9" key="1">
    <citation type="submission" date="2019-11" db="EMBL/GenBank/DDBJ databases">
        <authorList>
            <person name="Feng L."/>
        </authorList>
    </citation>
    <scope>NUCLEOTIDE SEQUENCE</scope>
    <source>
        <strain evidence="9">EMassiliensisLFYP7</strain>
    </source>
</reference>
<keyword evidence="4 7" id="KW-1133">Transmembrane helix</keyword>
<feature type="transmembrane region" description="Helical" evidence="7">
    <location>
        <begin position="313"/>
        <end position="334"/>
    </location>
</feature>
<dbReference type="PIRSF" id="PIRSF002808">
    <property type="entry name" value="Hexose_phosphate_transp"/>
    <property type="match status" value="1"/>
</dbReference>
<dbReference type="InterPro" id="IPR020846">
    <property type="entry name" value="MFS_dom"/>
</dbReference>
<dbReference type="InterPro" id="IPR036259">
    <property type="entry name" value="MFS_trans_sf"/>
</dbReference>
<keyword evidence="5 7" id="KW-0472">Membrane</keyword>
<evidence type="ECO:0000256" key="5">
    <source>
        <dbReference type="ARBA" id="ARBA00023136"/>
    </source>
</evidence>
<feature type="transmembrane region" description="Helical" evidence="7">
    <location>
        <begin position="56"/>
        <end position="77"/>
    </location>
</feature>
<keyword evidence="3 7" id="KW-0812">Transmembrane</keyword>
<dbReference type="InterPro" id="IPR000849">
    <property type="entry name" value="Sugar_P_transporter"/>
</dbReference>
<evidence type="ECO:0000256" key="3">
    <source>
        <dbReference type="ARBA" id="ARBA00022692"/>
    </source>
</evidence>
<evidence type="ECO:0000259" key="8">
    <source>
        <dbReference type="PROSITE" id="PS50850"/>
    </source>
</evidence>
<accession>A0A6N3CGI8</accession>
<dbReference type="GO" id="GO:0005886">
    <property type="term" value="C:plasma membrane"/>
    <property type="evidence" value="ECO:0007669"/>
    <property type="project" value="UniProtKB-SubCell"/>
</dbReference>
<dbReference type="PANTHER" id="PTHR11662">
    <property type="entry name" value="SOLUTE CARRIER FAMILY 17"/>
    <property type="match status" value="1"/>
</dbReference>
<feature type="transmembrane region" description="Helical" evidence="7">
    <location>
        <begin position="374"/>
        <end position="398"/>
    </location>
</feature>
<feature type="transmembrane region" description="Helical" evidence="7">
    <location>
        <begin position="280"/>
        <end position="301"/>
    </location>
</feature>
<dbReference type="InterPro" id="IPR011701">
    <property type="entry name" value="MFS"/>
</dbReference>
<dbReference type="EMBL" id="CACRTZ010000006">
    <property type="protein sequence ID" value="VYU12987.1"/>
    <property type="molecule type" value="Genomic_DNA"/>
</dbReference>
<evidence type="ECO:0000256" key="6">
    <source>
        <dbReference type="ARBA" id="ARBA00038514"/>
    </source>
</evidence>
<feature type="transmembrane region" description="Helical" evidence="7">
    <location>
        <begin position="179"/>
        <end position="198"/>
    </location>
</feature>
<feature type="transmembrane region" description="Helical" evidence="7">
    <location>
        <begin position="404"/>
        <end position="425"/>
    </location>
</feature>
<feature type="domain" description="Major facilitator superfamily (MFS) profile" evidence="8">
    <location>
        <begin position="22"/>
        <end position="432"/>
    </location>
</feature>
<dbReference type="RefSeq" id="WP_156565621.1">
    <property type="nucleotide sequence ID" value="NZ_CACRTZ010000006.1"/>
</dbReference>
<dbReference type="InterPro" id="IPR050382">
    <property type="entry name" value="MFS_Na/Anion_cotransporter"/>
</dbReference>
<evidence type="ECO:0000256" key="7">
    <source>
        <dbReference type="SAM" id="Phobius"/>
    </source>
</evidence>
<comment type="similarity">
    <text evidence="6">Belongs to the major facilitator superfamily. Phthalate permease family.</text>
</comment>
<dbReference type="GO" id="GO:0022857">
    <property type="term" value="F:transmembrane transporter activity"/>
    <property type="evidence" value="ECO:0007669"/>
    <property type="project" value="InterPro"/>
</dbReference>
<dbReference type="Gene3D" id="1.20.1250.20">
    <property type="entry name" value="MFS general substrate transporter like domains"/>
    <property type="match status" value="2"/>
</dbReference>
<dbReference type="CDD" id="cd17319">
    <property type="entry name" value="MFS_ExuT_GudP_like"/>
    <property type="match status" value="1"/>
</dbReference>
<evidence type="ECO:0000256" key="4">
    <source>
        <dbReference type="ARBA" id="ARBA00022989"/>
    </source>
</evidence>
<feature type="transmembrane region" description="Helical" evidence="7">
    <location>
        <begin position="18"/>
        <end position="35"/>
    </location>
</feature>
<feature type="transmembrane region" description="Helical" evidence="7">
    <location>
        <begin position="340"/>
        <end position="362"/>
    </location>
</feature>
<proteinExistence type="inferred from homology"/>
<dbReference type="Pfam" id="PF07690">
    <property type="entry name" value="MFS_1"/>
    <property type="match status" value="1"/>
</dbReference>
<gene>
    <name evidence="9" type="primary">yjjL_2</name>
    <name evidence="9" type="ORF">EMLFYP7_01476</name>
</gene>
<comment type="subcellular location">
    <subcellularLocation>
        <location evidence="1">Cell membrane</location>
        <topology evidence="1">Multi-pass membrane protein</topology>
    </subcellularLocation>
</comment>
<organism evidence="9">
    <name type="scientific">Phytobacter massiliensis</name>
    <dbReference type="NCBI Taxonomy" id="1485952"/>
    <lineage>
        <taxon>Bacteria</taxon>
        <taxon>Pseudomonadati</taxon>
        <taxon>Pseudomonadota</taxon>
        <taxon>Gammaproteobacteria</taxon>
        <taxon>Enterobacterales</taxon>
        <taxon>Enterobacteriaceae</taxon>
        <taxon>Phytobacter</taxon>
    </lineage>
</organism>
<dbReference type="SUPFAM" id="SSF103473">
    <property type="entry name" value="MFS general substrate transporter"/>
    <property type="match status" value="1"/>
</dbReference>
<dbReference type="AlphaFoldDB" id="A0A6N3CGI8"/>
<sequence>MSIVNANTEQEKLKATTVRWRIFIVMLILGAINYIDRTSLSIAMPHITDEFGITDTRVVGVIHSAFFWAYALMQIPSGVIADKFKARNIIALATILWGACQAIAALCHSIFTLSLSRLGLGITESPIMPAGAKLMGTWLTPTERGRGSMLLDGGAPLGTAMGAVIIAGLIAFFDSWRMAFVVAGVGTILVGFVAWWYIRTYPSEHPSINKAELDHITAANGPATQAKKYRLADIKPYLKQRNVIALICGWVCYSFVFYGLMTWLPLYFQATYGFDIKSMGGAMAIIFLLCFVGQLTGGYIMDKWRARGGKTSRVMHTMLAISAITAGVGIFLCAQSSTPGVAITLLTIALFPLRWASVYWSIPGLLGAQSVAGTICGTMNFTSNLFAAILPIFIGFLVQATGNYYAAMMFFALAAVGYLICSLCINFDKKMEIAAPDAQTGRAASVTE</sequence>
<evidence type="ECO:0000256" key="2">
    <source>
        <dbReference type="ARBA" id="ARBA00022475"/>
    </source>
</evidence>
<dbReference type="PANTHER" id="PTHR11662:SF399">
    <property type="entry name" value="FI19708P1-RELATED"/>
    <property type="match status" value="1"/>
</dbReference>
<dbReference type="PROSITE" id="PS50850">
    <property type="entry name" value="MFS"/>
    <property type="match status" value="1"/>
</dbReference>
<protein>
    <submittedName>
        <fullName evidence="9">L-galactonate transporter</fullName>
    </submittedName>
</protein>
<evidence type="ECO:0000313" key="9">
    <source>
        <dbReference type="EMBL" id="VYU12987.1"/>
    </source>
</evidence>
<keyword evidence="2" id="KW-1003">Cell membrane</keyword>